<evidence type="ECO:0000256" key="3">
    <source>
        <dbReference type="ARBA" id="ARBA00022490"/>
    </source>
</evidence>
<comment type="caution">
    <text evidence="6">The sequence shown here is derived from an EMBL/GenBank/DDBJ whole genome shotgun (WGS) entry which is preliminary data.</text>
</comment>
<accession>A0ABS7EGP4</accession>
<dbReference type="InterPro" id="IPR006016">
    <property type="entry name" value="UspA"/>
</dbReference>
<comment type="subcellular location">
    <subcellularLocation>
        <location evidence="1">Cytoplasm</location>
    </subcellularLocation>
</comment>
<keyword evidence="3" id="KW-0963">Cytoplasm</keyword>
<evidence type="ECO:0000256" key="1">
    <source>
        <dbReference type="ARBA" id="ARBA00004496"/>
    </source>
</evidence>
<evidence type="ECO:0000256" key="2">
    <source>
        <dbReference type="ARBA" id="ARBA00008791"/>
    </source>
</evidence>
<dbReference type="InterPro" id="IPR006015">
    <property type="entry name" value="Universal_stress_UspA"/>
</dbReference>
<evidence type="ECO:0000259" key="5">
    <source>
        <dbReference type="Pfam" id="PF00582"/>
    </source>
</evidence>
<dbReference type="RefSeq" id="WP_220104200.1">
    <property type="nucleotide sequence ID" value="NZ_JAHZSS010000012.1"/>
</dbReference>
<evidence type="ECO:0000256" key="4">
    <source>
        <dbReference type="ARBA" id="ARBA00037131"/>
    </source>
</evidence>
<feature type="domain" description="UspA" evidence="5">
    <location>
        <begin position="154"/>
        <end position="298"/>
    </location>
</feature>
<sequence length="309" mass="34181">MDNYKKFLVVIDPTSDEQPALSRAFQLAAKTGASVHAFLSIYDFSYEMTTMLSVQEREAMRETVIDSQRDWLAEVLAKYQTDVNCEIHVVWHNRPFEAVIHHALRCGMDLIIKATRAHDSLKSVIFTPTDWHLLRKAPVPVLLVKEHEWPENGKVIAAVDAGNHEDSHAGLNQVIVKKAKNLASLINAETHLVNSYPGAPLNISVEIPDFDPESYNNAVKKHHESELRKLAEEAAINAECCHVGEGLPEDVIPAYARNIDAELVVMGTVGRTGLSAALIGNTAEHVIDQLNCDVLAIKPEGFECPIKLG</sequence>
<organism evidence="6 7">
    <name type="scientific">Neiella holothuriorum</name>
    <dbReference type="NCBI Taxonomy" id="2870530"/>
    <lineage>
        <taxon>Bacteria</taxon>
        <taxon>Pseudomonadati</taxon>
        <taxon>Pseudomonadota</taxon>
        <taxon>Gammaproteobacteria</taxon>
        <taxon>Alteromonadales</taxon>
        <taxon>Echinimonadaceae</taxon>
        <taxon>Neiella</taxon>
    </lineage>
</organism>
<comment type="function">
    <text evidence="4">Required for resistance to DNA-damaging agents.</text>
</comment>
<comment type="similarity">
    <text evidence="2">Belongs to the universal stress protein A family.</text>
</comment>
<evidence type="ECO:0000313" key="7">
    <source>
        <dbReference type="Proteomes" id="UP001166251"/>
    </source>
</evidence>
<evidence type="ECO:0000313" key="6">
    <source>
        <dbReference type="EMBL" id="MBW8191517.1"/>
    </source>
</evidence>
<dbReference type="PRINTS" id="PR01438">
    <property type="entry name" value="UNVRSLSTRESS"/>
</dbReference>
<dbReference type="Proteomes" id="UP001166251">
    <property type="component" value="Unassembled WGS sequence"/>
</dbReference>
<keyword evidence="7" id="KW-1185">Reference proteome</keyword>
<dbReference type="PANTHER" id="PTHR47892:SF1">
    <property type="entry name" value="UNIVERSAL STRESS PROTEIN E"/>
    <property type="match status" value="1"/>
</dbReference>
<name>A0ABS7EGP4_9GAMM</name>
<reference evidence="6" key="1">
    <citation type="submission" date="2021-07" db="EMBL/GenBank/DDBJ databases">
        <title>Neiella marina sp. nov., isolated from the intestinal content of sea cucumber Apostichopus japonicus.</title>
        <authorList>
            <person name="Bai X."/>
        </authorList>
    </citation>
    <scope>NUCLEOTIDE SEQUENCE</scope>
    <source>
        <strain evidence="6">126</strain>
    </source>
</reference>
<protein>
    <submittedName>
        <fullName evidence="6">Universal stress protein UspE</fullName>
    </submittedName>
</protein>
<dbReference type="CDD" id="cd23660">
    <property type="entry name" value="USP-E_repeat2"/>
    <property type="match status" value="1"/>
</dbReference>
<gene>
    <name evidence="6" type="primary">uspE</name>
    <name evidence="6" type="ORF">K0504_10755</name>
</gene>
<dbReference type="Pfam" id="PF00582">
    <property type="entry name" value="Usp"/>
    <property type="match status" value="2"/>
</dbReference>
<dbReference type="NCBIfam" id="NF008380">
    <property type="entry name" value="PRK11175.1"/>
    <property type="match status" value="1"/>
</dbReference>
<dbReference type="PANTHER" id="PTHR47892">
    <property type="entry name" value="UNIVERSAL STRESS PROTEIN E"/>
    <property type="match status" value="1"/>
</dbReference>
<dbReference type="SUPFAM" id="SSF52402">
    <property type="entry name" value="Adenine nucleotide alpha hydrolases-like"/>
    <property type="match status" value="2"/>
</dbReference>
<dbReference type="EMBL" id="JAHZSS010000012">
    <property type="protein sequence ID" value="MBW8191517.1"/>
    <property type="molecule type" value="Genomic_DNA"/>
</dbReference>
<feature type="domain" description="UspA" evidence="5">
    <location>
        <begin position="4"/>
        <end position="145"/>
    </location>
</feature>
<proteinExistence type="inferred from homology"/>
<dbReference type="Gene3D" id="3.40.50.12370">
    <property type="match status" value="1"/>
</dbReference>